<dbReference type="Proteomes" id="UP001244207">
    <property type="component" value="Unassembled WGS sequence"/>
</dbReference>
<keyword evidence="3" id="KW-1185">Reference proteome</keyword>
<organism evidence="2 3">
    <name type="scientific">Glomerella acutata</name>
    <name type="common">Colletotrichum acutatum</name>
    <dbReference type="NCBI Taxonomy" id="27357"/>
    <lineage>
        <taxon>Eukaryota</taxon>
        <taxon>Fungi</taxon>
        <taxon>Dikarya</taxon>
        <taxon>Ascomycota</taxon>
        <taxon>Pezizomycotina</taxon>
        <taxon>Sordariomycetes</taxon>
        <taxon>Hypocreomycetidae</taxon>
        <taxon>Glomerellales</taxon>
        <taxon>Glomerellaceae</taxon>
        <taxon>Colletotrichum</taxon>
        <taxon>Colletotrichum acutatum species complex</taxon>
    </lineage>
</organism>
<dbReference type="RefSeq" id="XP_060358091.1">
    <property type="nucleotide sequence ID" value="XM_060509639.1"/>
</dbReference>
<evidence type="ECO:0000256" key="1">
    <source>
        <dbReference type="SAM" id="SignalP"/>
    </source>
</evidence>
<comment type="caution">
    <text evidence="2">The sequence shown here is derived from an EMBL/GenBank/DDBJ whole genome shotgun (WGS) entry which is preliminary data.</text>
</comment>
<dbReference type="EMBL" id="JAHMHS010000207">
    <property type="protein sequence ID" value="KAK1707554.1"/>
    <property type="molecule type" value="Genomic_DNA"/>
</dbReference>
<name>A0AAD8X9J1_GLOAC</name>
<reference evidence="2" key="1">
    <citation type="submission" date="2021-12" db="EMBL/GenBank/DDBJ databases">
        <title>Comparative genomics, transcriptomics and evolutionary studies reveal genomic signatures of adaptation to plant cell wall in hemibiotrophic fungi.</title>
        <authorList>
            <consortium name="DOE Joint Genome Institute"/>
            <person name="Baroncelli R."/>
            <person name="Diaz J.F."/>
            <person name="Benocci T."/>
            <person name="Peng M."/>
            <person name="Battaglia E."/>
            <person name="Haridas S."/>
            <person name="Andreopoulos W."/>
            <person name="Labutti K."/>
            <person name="Pangilinan J."/>
            <person name="Floch G.L."/>
            <person name="Makela M.R."/>
            <person name="Henrissat B."/>
            <person name="Grigoriev I.V."/>
            <person name="Crouch J.A."/>
            <person name="De Vries R.P."/>
            <person name="Sukno S.A."/>
            <person name="Thon M.R."/>
        </authorList>
    </citation>
    <scope>NUCLEOTIDE SEQUENCE</scope>
    <source>
        <strain evidence="2">CBS 112980</strain>
    </source>
</reference>
<dbReference type="AlphaFoldDB" id="A0AAD8X9J1"/>
<feature type="chain" id="PRO_5041912683" evidence="1">
    <location>
        <begin position="32"/>
        <end position="120"/>
    </location>
</feature>
<proteinExistence type="predicted"/>
<evidence type="ECO:0000313" key="2">
    <source>
        <dbReference type="EMBL" id="KAK1707554.1"/>
    </source>
</evidence>
<protein>
    <submittedName>
        <fullName evidence="2">Uncharacterized protein</fullName>
    </submittedName>
</protein>
<dbReference type="GeneID" id="85393538"/>
<keyword evidence="1" id="KW-0732">Signal</keyword>
<accession>A0AAD8X9J1</accession>
<sequence length="120" mass="13296">MTTSAWPRQAALLFLLLALVSPHWIIRPCSALSPHVKEWADTSQDAVSMLLQIAYADHPSTSSFDLHWALSKLCFRPRSLDTSWTAVQEGGSRAVPAVEEEIAHNPSHMIADEAQYIDGQ</sequence>
<feature type="signal peptide" evidence="1">
    <location>
        <begin position="1"/>
        <end position="31"/>
    </location>
</feature>
<evidence type="ECO:0000313" key="3">
    <source>
        <dbReference type="Proteomes" id="UP001244207"/>
    </source>
</evidence>
<gene>
    <name evidence="2" type="ORF">BDZ83DRAFT_642800</name>
</gene>